<evidence type="ECO:0000313" key="1">
    <source>
        <dbReference type="EMBL" id="TXR56666.1"/>
    </source>
</evidence>
<organism evidence="1 2">
    <name type="scientific">Quadrisphaera setariae</name>
    <dbReference type="NCBI Taxonomy" id="2593304"/>
    <lineage>
        <taxon>Bacteria</taxon>
        <taxon>Bacillati</taxon>
        <taxon>Actinomycetota</taxon>
        <taxon>Actinomycetes</taxon>
        <taxon>Kineosporiales</taxon>
        <taxon>Kineosporiaceae</taxon>
        <taxon>Quadrisphaera</taxon>
    </lineage>
</organism>
<evidence type="ECO:0000313" key="2">
    <source>
        <dbReference type="Proteomes" id="UP000321234"/>
    </source>
</evidence>
<reference evidence="1 2" key="1">
    <citation type="submission" date="2019-07" db="EMBL/GenBank/DDBJ databases">
        <title>Quadrisphaera sp. strain DD2A genome sequencing and assembly.</title>
        <authorList>
            <person name="Kim I."/>
        </authorList>
    </citation>
    <scope>NUCLEOTIDE SEQUENCE [LARGE SCALE GENOMIC DNA]</scope>
    <source>
        <strain evidence="1 2">DD2A</strain>
    </source>
</reference>
<accession>A0A5C8ZIC0</accession>
<protein>
    <submittedName>
        <fullName evidence="1">Uncharacterized protein</fullName>
    </submittedName>
</protein>
<comment type="caution">
    <text evidence="1">The sequence shown here is derived from an EMBL/GenBank/DDBJ whole genome shotgun (WGS) entry which is preliminary data.</text>
</comment>
<dbReference type="EMBL" id="VKAC01000004">
    <property type="protein sequence ID" value="TXR56666.1"/>
    <property type="molecule type" value="Genomic_DNA"/>
</dbReference>
<sequence length="120" mass="13224">MTEQPARPATATRTYRTEVIGQFARPEGELRARLLADQGAHDVFSSAFTEDGCWTYGLTLTRFTVRHLLVIPASSAVEADEDAATEALVRTMALLEENGVAWRGDLSVSVTCLEDLKPRR</sequence>
<dbReference type="AlphaFoldDB" id="A0A5C8ZIC0"/>
<dbReference type="OrthoDB" id="4803789at2"/>
<dbReference type="Pfam" id="PF19707">
    <property type="entry name" value="DUF6204"/>
    <property type="match status" value="1"/>
</dbReference>
<gene>
    <name evidence="1" type="ORF">FMM08_07845</name>
</gene>
<dbReference type="InterPro" id="IPR045778">
    <property type="entry name" value="DUF6204"/>
</dbReference>
<dbReference type="RefSeq" id="WP_147925795.1">
    <property type="nucleotide sequence ID" value="NZ_VKAC01000004.1"/>
</dbReference>
<name>A0A5C8ZIC0_9ACTN</name>
<proteinExistence type="predicted"/>
<keyword evidence="2" id="KW-1185">Reference proteome</keyword>
<dbReference type="Proteomes" id="UP000321234">
    <property type="component" value="Unassembled WGS sequence"/>
</dbReference>